<evidence type="ECO:0000313" key="8">
    <source>
        <dbReference type="EMBL" id="GAN00796.1"/>
    </source>
</evidence>
<evidence type="ECO:0000256" key="5">
    <source>
        <dbReference type="SAM" id="MobiDB-lite"/>
    </source>
</evidence>
<dbReference type="SUPFAM" id="SSF82109">
    <property type="entry name" value="MIR domain"/>
    <property type="match status" value="1"/>
</dbReference>
<dbReference type="Proteomes" id="UP000053815">
    <property type="component" value="Unassembled WGS sequence"/>
</dbReference>
<feature type="compositionally biased region" description="Acidic residues" evidence="5">
    <location>
        <begin position="18"/>
        <end position="38"/>
    </location>
</feature>
<feature type="domain" description="MIR" evidence="6">
    <location>
        <begin position="402"/>
        <end position="457"/>
    </location>
</feature>
<sequence>MASYDEESMRQEKLFGSSEEEEEMSDLDGDQEVASDAEEPVRSTRIEEEEQHEEQGAQHDEEVPKPITKLPSFKKKQRDIDDEESARLEEVRREIRELKNGSSHRSADIIEDEDEAPIDPRQALRDEIDREFAKALKGGKKKRKKQDGEDLESSMDEELSNLRERMRNASEEDAVANGERRAATAKLKMLNEVTTMLTNKHLHDAILDNGLLEMIRQWLEPLPDRSLPSLDIQSEMLDVLDKLPIAGDHLRESGVGKIVYFYTKSPRIEPTMKRKADQLVAKWSRLVIKRSENYKERRPAVQEYRQEDALHQRKRYRRPAEEPEEDKQENRHFVRVPQAVAADYDVAPQSTVRTDKNRNSRPDNTFRRLNNTMRSIKTGPKRTTPKVSIEDSEEINYGSRPDGPIQFGNHISLKHNMTGRYLTSVEGNSYENGSGQQVVFAGGWEPDYETTFIVIPRIGEEIEGQVDVNFGDVIRLKHLATRTNLHSHPDIPSPITEQQEVTCYGDDFTSDQNDEWIVEQWTFDEEENEEFDPEDATWYTGRSFALRHAATGLTLHSHDALLNEDHNEVTCYSNGPDENDRWRVAF</sequence>
<feature type="region of interest" description="Disordered" evidence="5">
    <location>
        <begin position="296"/>
        <end position="332"/>
    </location>
</feature>
<feature type="compositionally biased region" description="Basic and acidic residues" evidence="5">
    <location>
        <begin position="85"/>
        <end position="99"/>
    </location>
</feature>
<dbReference type="OrthoDB" id="21124at2759"/>
<feature type="compositionally biased region" description="Acidic residues" evidence="5">
    <location>
        <begin position="149"/>
        <end position="159"/>
    </location>
</feature>
<protein>
    <submittedName>
        <fullName evidence="8">Transcription factor iws1</fullName>
    </submittedName>
</protein>
<dbReference type="GO" id="GO:0016973">
    <property type="term" value="P:poly(A)+ mRNA export from nucleus"/>
    <property type="evidence" value="ECO:0007669"/>
    <property type="project" value="TreeGrafter"/>
</dbReference>
<feature type="domain" description="MIR" evidence="6">
    <location>
        <begin position="465"/>
        <end position="521"/>
    </location>
</feature>
<evidence type="ECO:0000313" key="9">
    <source>
        <dbReference type="Proteomes" id="UP000053815"/>
    </source>
</evidence>
<dbReference type="PANTHER" id="PTHR46010:SF1">
    <property type="entry name" value="PROTEIN IWS1 HOMOLOG"/>
    <property type="match status" value="1"/>
</dbReference>
<dbReference type="Gene3D" id="1.20.930.10">
    <property type="entry name" value="Conserved domain common to transcription factors TFIIS, elongin A, CRSP70"/>
    <property type="match status" value="1"/>
</dbReference>
<keyword evidence="1" id="KW-0677">Repeat</keyword>
<dbReference type="InterPro" id="IPR035441">
    <property type="entry name" value="TFIIS/LEDGF_dom_sf"/>
</dbReference>
<keyword evidence="9" id="KW-1185">Reference proteome</keyword>
<name>A0A0C9LZQ1_9FUNG</name>
<gene>
    <name evidence="8" type="ORF">MAM1_0002d00220</name>
</gene>
<feature type="compositionally biased region" description="Basic and acidic residues" evidence="5">
    <location>
        <begin position="296"/>
        <end position="311"/>
    </location>
</feature>
<dbReference type="InterPro" id="IPR036300">
    <property type="entry name" value="MIR_dom_sf"/>
</dbReference>
<feature type="compositionally biased region" description="Basic and acidic residues" evidence="5">
    <location>
        <begin position="53"/>
        <end position="64"/>
    </location>
</feature>
<dbReference type="PROSITE" id="PS51319">
    <property type="entry name" value="TFIIS_N"/>
    <property type="match status" value="1"/>
</dbReference>
<feature type="domain" description="TFIIS N-terminal" evidence="7">
    <location>
        <begin position="213"/>
        <end position="290"/>
    </location>
</feature>
<evidence type="ECO:0000259" key="7">
    <source>
        <dbReference type="PROSITE" id="PS51319"/>
    </source>
</evidence>
<accession>A0A0C9LZQ1</accession>
<feature type="compositionally biased region" description="Basic and acidic residues" evidence="5">
    <location>
        <begin position="122"/>
        <end position="134"/>
    </location>
</feature>
<evidence type="ECO:0000256" key="2">
    <source>
        <dbReference type="ARBA" id="ARBA00037349"/>
    </source>
</evidence>
<comment type="subcellular location">
    <subcellularLocation>
        <location evidence="4">Nucleus</location>
    </subcellularLocation>
</comment>
<comment type="similarity">
    <text evidence="3">Belongs to the IWS1 family.</text>
</comment>
<organism evidence="8">
    <name type="scientific">Mucor ambiguus</name>
    <dbReference type="NCBI Taxonomy" id="91626"/>
    <lineage>
        <taxon>Eukaryota</taxon>
        <taxon>Fungi</taxon>
        <taxon>Fungi incertae sedis</taxon>
        <taxon>Mucoromycota</taxon>
        <taxon>Mucoromycotina</taxon>
        <taxon>Mucoromycetes</taxon>
        <taxon>Mucorales</taxon>
        <taxon>Mucorineae</taxon>
        <taxon>Mucoraceae</taxon>
        <taxon>Mucor</taxon>
    </lineage>
</organism>
<dbReference type="InterPro" id="IPR017923">
    <property type="entry name" value="TFIIS_N"/>
</dbReference>
<dbReference type="Pfam" id="PF02815">
    <property type="entry name" value="MIR"/>
    <property type="match status" value="1"/>
</dbReference>
<dbReference type="PANTHER" id="PTHR46010">
    <property type="entry name" value="PROTEIN IWS1 HOMOLOG"/>
    <property type="match status" value="1"/>
</dbReference>
<evidence type="ECO:0000256" key="3">
    <source>
        <dbReference type="ARBA" id="ARBA00037992"/>
    </source>
</evidence>
<dbReference type="SMART" id="SM00472">
    <property type="entry name" value="MIR"/>
    <property type="match status" value="3"/>
</dbReference>
<dbReference type="SUPFAM" id="SSF47676">
    <property type="entry name" value="Conserved domain common to transcription factors TFIIS, elongin A, CRSP70"/>
    <property type="match status" value="1"/>
</dbReference>
<proteinExistence type="inferred from homology"/>
<dbReference type="InterPro" id="IPR016093">
    <property type="entry name" value="MIR_motif"/>
</dbReference>
<dbReference type="GO" id="GO:0005634">
    <property type="term" value="C:nucleus"/>
    <property type="evidence" value="ECO:0007669"/>
    <property type="project" value="UniProtKB-SubCell"/>
</dbReference>
<dbReference type="Pfam" id="PF08711">
    <property type="entry name" value="Med26"/>
    <property type="match status" value="1"/>
</dbReference>
<evidence type="ECO:0000256" key="4">
    <source>
        <dbReference type="PROSITE-ProRule" id="PRU00649"/>
    </source>
</evidence>
<keyword evidence="4" id="KW-0539">Nucleus</keyword>
<dbReference type="InterPro" id="IPR051037">
    <property type="entry name" value="RNAPII_TF_IWS1"/>
</dbReference>
<reference evidence="8" key="1">
    <citation type="submission" date="2014-09" db="EMBL/GenBank/DDBJ databases">
        <title>Draft genome sequence of an oleaginous Mucoromycotina fungus Mucor ambiguus NBRC6742.</title>
        <authorList>
            <person name="Takeda I."/>
            <person name="Yamane N."/>
            <person name="Morita T."/>
            <person name="Tamano K."/>
            <person name="Machida M."/>
            <person name="Baker S."/>
            <person name="Koike H."/>
        </authorList>
    </citation>
    <scope>NUCLEOTIDE SEQUENCE</scope>
    <source>
        <strain evidence="8">NBRC 6742</strain>
    </source>
</reference>
<dbReference type="AlphaFoldDB" id="A0A0C9LZQ1"/>
<feature type="compositionally biased region" description="Basic and acidic residues" evidence="5">
    <location>
        <begin position="353"/>
        <end position="366"/>
    </location>
</feature>
<feature type="region of interest" description="Disordered" evidence="5">
    <location>
        <begin position="1"/>
        <end position="159"/>
    </location>
</feature>
<evidence type="ECO:0000256" key="1">
    <source>
        <dbReference type="ARBA" id="ARBA00022737"/>
    </source>
</evidence>
<dbReference type="STRING" id="91626.A0A0C9LZQ1"/>
<comment type="function">
    <text evidence="2">Transcription factor involved in RNA polymerase II transcription regulation. May function in both SPT15/TBP post-recruitment and recruitment steps of transcription.</text>
</comment>
<dbReference type="EMBL" id="DF836291">
    <property type="protein sequence ID" value="GAN00796.1"/>
    <property type="molecule type" value="Genomic_DNA"/>
</dbReference>
<feature type="region of interest" description="Disordered" evidence="5">
    <location>
        <begin position="344"/>
        <end position="403"/>
    </location>
</feature>
<evidence type="ECO:0000259" key="6">
    <source>
        <dbReference type="PROSITE" id="PS50919"/>
    </source>
</evidence>
<dbReference type="Gene3D" id="2.80.10.50">
    <property type="match status" value="1"/>
</dbReference>
<feature type="domain" description="MIR" evidence="6">
    <location>
        <begin position="535"/>
        <end position="586"/>
    </location>
</feature>
<dbReference type="PROSITE" id="PS50919">
    <property type="entry name" value="MIR"/>
    <property type="match status" value="3"/>
</dbReference>